<keyword evidence="2" id="KW-1185">Reference proteome</keyword>
<organism evidence="1 2">
    <name type="scientific">Kitasatospora cathayae</name>
    <dbReference type="NCBI Taxonomy" id="3004092"/>
    <lineage>
        <taxon>Bacteria</taxon>
        <taxon>Bacillati</taxon>
        <taxon>Actinomycetota</taxon>
        <taxon>Actinomycetes</taxon>
        <taxon>Kitasatosporales</taxon>
        <taxon>Streptomycetaceae</taxon>
        <taxon>Kitasatospora</taxon>
    </lineage>
</organism>
<proteinExistence type="predicted"/>
<evidence type="ECO:0008006" key="3">
    <source>
        <dbReference type="Google" id="ProtNLM"/>
    </source>
</evidence>
<dbReference type="Proteomes" id="UP001212821">
    <property type="component" value="Chromosome"/>
</dbReference>
<dbReference type="RefSeq" id="WP_270142710.1">
    <property type="nucleotide sequence ID" value="NZ_CP115450.1"/>
</dbReference>
<accession>A0ABY7Q191</accession>
<evidence type="ECO:0000313" key="2">
    <source>
        <dbReference type="Proteomes" id="UP001212821"/>
    </source>
</evidence>
<name>A0ABY7Q191_9ACTN</name>
<reference evidence="2" key="1">
    <citation type="submission" date="2022-12" db="EMBL/GenBank/DDBJ databases">
        <authorList>
            <person name="Mo P."/>
        </authorList>
    </citation>
    <scope>NUCLEOTIDE SEQUENCE [LARGE SCALE GENOMIC DNA]</scope>
    <source>
        <strain evidence="2">HUAS 3-15</strain>
    </source>
</reference>
<gene>
    <name evidence="1" type="ORF">O1G21_10390</name>
</gene>
<protein>
    <recommendedName>
        <fullName evidence="3">UspA domain-containing protein</fullName>
    </recommendedName>
</protein>
<dbReference type="EMBL" id="CP115450">
    <property type="protein sequence ID" value="WBP86212.1"/>
    <property type="molecule type" value="Genomic_DNA"/>
</dbReference>
<sequence length="77" mass="8335">MPGSDPAQAVLAFARQVNATQIVIGATRRSRPKGLFGRGTGETIIEGSGDDIDVYVVTRAEAAHGRFLHRRERGEED</sequence>
<evidence type="ECO:0000313" key="1">
    <source>
        <dbReference type="EMBL" id="WBP86212.1"/>
    </source>
</evidence>
<dbReference type="SUPFAM" id="SSF52402">
    <property type="entry name" value="Adenine nucleotide alpha hydrolases-like"/>
    <property type="match status" value="1"/>
</dbReference>